<gene>
    <name evidence="2" type="ORF">SAMN05421869_106368</name>
</gene>
<keyword evidence="1" id="KW-0472">Membrane</keyword>
<accession>A0A1G8MC18</accession>
<proteinExistence type="predicted"/>
<reference evidence="2 3" key="1">
    <citation type="submission" date="2016-10" db="EMBL/GenBank/DDBJ databases">
        <authorList>
            <person name="de Groot N.N."/>
        </authorList>
    </citation>
    <scope>NUCLEOTIDE SEQUENCE [LARGE SCALE GENOMIC DNA]</scope>
    <source>
        <strain evidence="2 3">CGMCC 4.6533</strain>
    </source>
</reference>
<keyword evidence="1" id="KW-1133">Transmembrane helix</keyword>
<dbReference type="Proteomes" id="UP000199202">
    <property type="component" value="Unassembled WGS sequence"/>
</dbReference>
<dbReference type="EMBL" id="FNDJ01000006">
    <property type="protein sequence ID" value="SDI65488.1"/>
    <property type="molecule type" value="Genomic_DNA"/>
</dbReference>
<organism evidence="2 3">
    <name type="scientific">Nonomuraea jiangxiensis</name>
    <dbReference type="NCBI Taxonomy" id="633440"/>
    <lineage>
        <taxon>Bacteria</taxon>
        <taxon>Bacillati</taxon>
        <taxon>Actinomycetota</taxon>
        <taxon>Actinomycetes</taxon>
        <taxon>Streptosporangiales</taxon>
        <taxon>Streptosporangiaceae</taxon>
        <taxon>Nonomuraea</taxon>
    </lineage>
</organism>
<feature type="transmembrane region" description="Helical" evidence="1">
    <location>
        <begin position="203"/>
        <end position="219"/>
    </location>
</feature>
<evidence type="ECO:0000313" key="2">
    <source>
        <dbReference type="EMBL" id="SDI65488.1"/>
    </source>
</evidence>
<keyword evidence="1" id="KW-0812">Transmembrane</keyword>
<evidence type="ECO:0000256" key="1">
    <source>
        <dbReference type="SAM" id="Phobius"/>
    </source>
</evidence>
<sequence>MPTLFVVIRQGGLWGECRVNQILPIAGAIKGSRCPKTALTSDGQTLAATDQATGHSVRVTPTRLYHYNYDQQVTIANSKQKRHSSQGVAALDADGLVLLDLPGEWHASHLKDFAHQAGIPLEDARAEPSVNVRRVLAARAPGWQRLRGLSASSLRKWQKPMVIFAGVTGAALMVYLTSLGIWGAWRGLSAIGHVVLDLLDAKWLAVAFSPLLLVIRPVTTRLHRRRVKKGTALSSTGGLYLSTKPNNKLLVNHGNEVLAELRIGEAPGQAFRLLLYRYDGLTGLFILDRTGRSLHHLPGLWPPEDANRFATRHNLSLSAHRLTRDEYLTFLNSTQEATP</sequence>
<name>A0A1G8MC18_9ACTN</name>
<keyword evidence="3" id="KW-1185">Reference proteome</keyword>
<protein>
    <submittedName>
        <fullName evidence="2">Uncharacterized protein</fullName>
    </submittedName>
</protein>
<dbReference type="AlphaFoldDB" id="A0A1G8MC18"/>
<feature type="transmembrane region" description="Helical" evidence="1">
    <location>
        <begin position="162"/>
        <end position="183"/>
    </location>
</feature>
<evidence type="ECO:0000313" key="3">
    <source>
        <dbReference type="Proteomes" id="UP000199202"/>
    </source>
</evidence>